<dbReference type="AlphaFoldDB" id="V5AL71"/>
<sequence length="226" mass="24203">MVSPLESDGMLRSQASMCASTSASISCGPSAQSCPSKSSAIVLFAEEGGRHADDAIMLVPAAGLMVACASSMRATGAGPANACGPSRTRMDTPPPRQLRAVPWCCTPPGQRRWLQGGGRQRPTHHTKQHVLATQLRAQRQTFRQSEAGGVPPQRRKPPQARRPPASPPVVCFPSARAAPTLCSFLQENTSRGKKDSCVANKQGTVCHWRCPARSAHRRRGERHGTH</sequence>
<evidence type="ECO:0000313" key="2">
    <source>
        <dbReference type="EMBL" id="ESS61430.1"/>
    </source>
</evidence>
<evidence type="ECO:0000256" key="1">
    <source>
        <dbReference type="SAM" id="MobiDB-lite"/>
    </source>
</evidence>
<evidence type="ECO:0000313" key="3">
    <source>
        <dbReference type="Proteomes" id="UP000017861"/>
    </source>
</evidence>
<organism evidence="2 3">
    <name type="scientific">Trypanosoma cruzi Dm28c</name>
    <dbReference type="NCBI Taxonomy" id="1416333"/>
    <lineage>
        <taxon>Eukaryota</taxon>
        <taxon>Discoba</taxon>
        <taxon>Euglenozoa</taxon>
        <taxon>Kinetoplastea</taxon>
        <taxon>Metakinetoplastina</taxon>
        <taxon>Trypanosomatida</taxon>
        <taxon>Trypanosomatidae</taxon>
        <taxon>Trypanosoma</taxon>
        <taxon>Schizotrypanum</taxon>
    </lineage>
</organism>
<dbReference type="Proteomes" id="UP000017861">
    <property type="component" value="Unassembled WGS sequence"/>
</dbReference>
<gene>
    <name evidence="2" type="ORF">TCDM_10990</name>
</gene>
<protein>
    <submittedName>
        <fullName evidence="2">Uncharacterized protein</fullName>
    </submittedName>
</protein>
<proteinExistence type="predicted"/>
<feature type="region of interest" description="Disordered" evidence="1">
    <location>
        <begin position="140"/>
        <end position="169"/>
    </location>
</feature>
<name>V5AL71_TRYCR</name>
<comment type="caution">
    <text evidence="2">The sequence shown here is derived from an EMBL/GenBank/DDBJ whole genome shotgun (WGS) entry which is preliminary data.</text>
</comment>
<reference evidence="2 3" key="1">
    <citation type="journal article" date="2014" name="Genome Announc.">
        <title>Trypanosoma cruzi Clone Dm28c Draft Genome Sequence.</title>
        <authorList>
            <person name="Grisard E.C."/>
            <person name="Teixeira S.M."/>
            <person name="de Almeida L.G."/>
            <person name="Stoco P.H."/>
            <person name="Gerber A.L."/>
            <person name="Talavera-Lopez C."/>
            <person name="Lima O.C."/>
            <person name="Andersson B."/>
            <person name="de Vasconcelos A.T."/>
        </authorList>
    </citation>
    <scope>NUCLEOTIDE SEQUENCE [LARGE SCALE GENOMIC DNA]</scope>
    <source>
        <strain evidence="2 3">Dm28c</strain>
    </source>
</reference>
<dbReference type="VEuPathDB" id="TriTrypDB:TCDM_10990"/>
<feature type="region of interest" description="Disordered" evidence="1">
    <location>
        <begin position="76"/>
        <end position="96"/>
    </location>
</feature>
<accession>V5AL71</accession>
<dbReference type="EMBL" id="AYLP01000289">
    <property type="protein sequence ID" value="ESS61430.1"/>
    <property type="molecule type" value="Genomic_DNA"/>
</dbReference>